<dbReference type="SMART" id="SM00256">
    <property type="entry name" value="FBOX"/>
    <property type="match status" value="1"/>
</dbReference>
<dbReference type="InterPro" id="IPR013187">
    <property type="entry name" value="F-box-assoc_dom_typ3"/>
</dbReference>
<name>A0AAU9REI7_THLAR</name>
<dbReference type="CDD" id="cd22157">
    <property type="entry name" value="F-box_AtFBW1-like"/>
    <property type="match status" value="1"/>
</dbReference>
<accession>A0AAU9REI7</accession>
<dbReference type="PANTHER" id="PTHR31111:SF33">
    <property type="entry name" value="F-BOX DOMAIN-CONTAINING PROTEIN"/>
    <property type="match status" value="1"/>
</dbReference>
<reference evidence="2 3" key="1">
    <citation type="submission" date="2022-03" db="EMBL/GenBank/DDBJ databases">
        <authorList>
            <person name="Nunn A."/>
            <person name="Chopra R."/>
            <person name="Nunn A."/>
            <person name="Contreras Garrido A."/>
        </authorList>
    </citation>
    <scope>NUCLEOTIDE SEQUENCE [LARGE SCALE GENOMIC DNA]</scope>
</reference>
<evidence type="ECO:0000313" key="2">
    <source>
        <dbReference type="EMBL" id="CAH2038905.1"/>
    </source>
</evidence>
<dbReference type="Pfam" id="PF00646">
    <property type="entry name" value="F-box"/>
    <property type="match status" value="1"/>
</dbReference>
<feature type="domain" description="F-box" evidence="1">
    <location>
        <begin position="10"/>
        <end position="51"/>
    </location>
</feature>
<evidence type="ECO:0000313" key="3">
    <source>
        <dbReference type="Proteomes" id="UP000836841"/>
    </source>
</evidence>
<dbReference type="AlphaFoldDB" id="A0AAU9REI7"/>
<sequence length="399" mass="45136">MGLSSETLELPMDLVTDEILTRLPAKSLMRFKCVSKHWLSVICSKYFSNRFLTVPSPRLYLSLRNHEDKGKSVILSLAPSSSSSTTPSSFVVDHDLTIPRMGGNIVQFFRGFMCYICRSRAHIYNPATRQLVTLPFTRNMIVPRGGDKVVYYYFGHDPINDQYKVVSLISVYSLGGAKVMSKNWVFDLKAGGGGSWRKAALTPPDFSPHQLGVGGGVCIDGVIYYVVWVDYKAVVVSFDVRSEEFNMIQVPPRDGDEDLRRTLNWSLTKNLALLEHGGKVTLFDQTNLKNKGVVALWTLEDAGTKKWSCKSQALKPCQMHLVSGIKFLIRGTTQKGKVILIPKRIFSPYHILCYDLQSNDMTKIEIKGIPDHWFSLHKYNISLHLMFMDQSESVMCWET</sequence>
<dbReference type="Pfam" id="PF08268">
    <property type="entry name" value="FBA_3"/>
    <property type="match status" value="1"/>
</dbReference>
<dbReference type="EMBL" id="OU466857">
    <property type="protein sequence ID" value="CAH2038905.1"/>
    <property type="molecule type" value="Genomic_DNA"/>
</dbReference>
<organism evidence="2 3">
    <name type="scientific">Thlaspi arvense</name>
    <name type="common">Field penny-cress</name>
    <dbReference type="NCBI Taxonomy" id="13288"/>
    <lineage>
        <taxon>Eukaryota</taxon>
        <taxon>Viridiplantae</taxon>
        <taxon>Streptophyta</taxon>
        <taxon>Embryophyta</taxon>
        <taxon>Tracheophyta</taxon>
        <taxon>Spermatophyta</taxon>
        <taxon>Magnoliopsida</taxon>
        <taxon>eudicotyledons</taxon>
        <taxon>Gunneridae</taxon>
        <taxon>Pentapetalae</taxon>
        <taxon>rosids</taxon>
        <taxon>malvids</taxon>
        <taxon>Brassicales</taxon>
        <taxon>Brassicaceae</taxon>
        <taxon>Thlaspideae</taxon>
        <taxon>Thlaspi</taxon>
    </lineage>
</organism>
<gene>
    <name evidence="2" type="ORF">TAV2_LOCUS3734</name>
</gene>
<dbReference type="PANTHER" id="PTHR31111">
    <property type="entry name" value="BNAA05G37150D PROTEIN-RELATED"/>
    <property type="match status" value="1"/>
</dbReference>
<keyword evidence="3" id="KW-1185">Reference proteome</keyword>
<dbReference type="InterPro" id="IPR001810">
    <property type="entry name" value="F-box_dom"/>
</dbReference>
<dbReference type="SUPFAM" id="SSF81383">
    <property type="entry name" value="F-box domain"/>
    <property type="match status" value="1"/>
</dbReference>
<dbReference type="InterPro" id="IPR036047">
    <property type="entry name" value="F-box-like_dom_sf"/>
</dbReference>
<evidence type="ECO:0000259" key="1">
    <source>
        <dbReference type="SMART" id="SM00256"/>
    </source>
</evidence>
<protein>
    <recommendedName>
        <fullName evidence="1">F-box domain-containing protein</fullName>
    </recommendedName>
</protein>
<proteinExistence type="predicted"/>
<dbReference type="Proteomes" id="UP000836841">
    <property type="component" value="Chromosome 1"/>
</dbReference>
<dbReference type="InterPro" id="IPR017451">
    <property type="entry name" value="F-box-assoc_interact_dom"/>
</dbReference>
<dbReference type="NCBIfam" id="TIGR01640">
    <property type="entry name" value="F_box_assoc_1"/>
    <property type="match status" value="1"/>
</dbReference>